<dbReference type="InterPro" id="IPR001579">
    <property type="entry name" value="Glyco_hydro_18_chit_AS"/>
</dbReference>
<dbReference type="InterPro" id="IPR050542">
    <property type="entry name" value="Glycosyl_Hydrlase18_Chitinase"/>
</dbReference>
<keyword evidence="6 8" id="KW-0326">Glycosidase</keyword>
<gene>
    <name evidence="12" type="ORF">DL89DRAFT_269567</name>
</gene>
<dbReference type="PANTHER" id="PTHR45708">
    <property type="entry name" value="ENDOCHITINASE"/>
    <property type="match status" value="1"/>
</dbReference>
<feature type="chain" id="PRO_5012711301" description="chitinase" evidence="10">
    <location>
        <begin position="20"/>
        <end position="446"/>
    </location>
</feature>
<feature type="signal peptide" evidence="10">
    <location>
        <begin position="1"/>
        <end position="19"/>
    </location>
</feature>
<evidence type="ECO:0000256" key="5">
    <source>
        <dbReference type="ARBA" id="ARBA00023277"/>
    </source>
</evidence>
<evidence type="ECO:0000256" key="8">
    <source>
        <dbReference type="RuleBase" id="RU000489"/>
    </source>
</evidence>
<evidence type="ECO:0000313" key="12">
    <source>
        <dbReference type="EMBL" id="ORX67140.1"/>
    </source>
</evidence>
<protein>
    <recommendedName>
        <fullName evidence="2">chitinase</fullName>
        <ecNumber evidence="2">3.2.1.14</ecNumber>
    </recommendedName>
</protein>
<comment type="catalytic activity">
    <reaction evidence="1">
        <text>Random endo-hydrolysis of N-acetyl-beta-D-glucosaminide (1-&gt;4)-beta-linkages in chitin and chitodextrins.</text>
        <dbReference type="EC" id="3.2.1.14"/>
    </reaction>
</comment>
<dbReference type="GO" id="GO:0005576">
    <property type="term" value="C:extracellular region"/>
    <property type="evidence" value="ECO:0007669"/>
    <property type="project" value="TreeGrafter"/>
</dbReference>
<keyword evidence="5" id="KW-0119">Carbohydrate metabolism</keyword>
<dbReference type="OrthoDB" id="6020543at2759"/>
<evidence type="ECO:0000256" key="9">
    <source>
        <dbReference type="RuleBase" id="RU004453"/>
    </source>
</evidence>
<evidence type="ECO:0000256" key="3">
    <source>
        <dbReference type="ARBA" id="ARBA00022801"/>
    </source>
</evidence>
<proteinExistence type="inferred from homology"/>
<dbReference type="Pfam" id="PF00704">
    <property type="entry name" value="Glyco_hydro_18"/>
    <property type="match status" value="1"/>
</dbReference>
<evidence type="ECO:0000256" key="4">
    <source>
        <dbReference type="ARBA" id="ARBA00023024"/>
    </source>
</evidence>
<dbReference type="AlphaFoldDB" id="A0A1Y1W0V7"/>
<feature type="domain" description="GH18" evidence="11">
    <location>
        <begin position="26"/>
        <end position="307"/>
    </location>
</feature>
<keyword evidence="10" id="KW-0732">Signal</keyword>
<evidence type="ECO:0000256" key="1">
    <source>
        <dbReference type="ARBA" id="ARBA00000822"/>
    </source>
</evidence>
<evidence type="ECO:0000313" key="13">
    <source>
        <dbReference type="Proteomes" id="UP000193922"/>
    </source>
</evidence>
<evidence type="ECO:0000256" key="2">
    <source>
        <dbReference type="ARBA" id="ARBA00012729"/>
    </source>
</evidence>
<dbReference type="CDD" id="cd02877">
    <property type="entry name" value="GH18_hevamine_XipI_class_III"/>
    <property type="match status" value="1"/>
</dbReference>
<keyword evidence="13" id="KW-1185">Reference proteome</keyword>
<organism evidence="12 13">
    <name type="scientific">Linderina pennispora</name>
    <dbReference type="NCBI Taxonomy" id="61395"/>
    <lineage>
        <taxon>Eukaryota</taxon>
        <taxon>Fungi</taxon>
        <taxon>Fungi incertae sedis</taxon>
        <taxon>Zoopagomycota</taxon>
        <taxon>Kickxellomycotina</taxon>
        <taxon>Kickxellomycetes</taxon>
        <taxon>Kickxellales</taxon>
        <taxon>Kickxellaceae</taxon>
        <taxon>Linderina</taxon>
    </lineage>
</organism>
<dbReference type="GO" id="GO:0006032">
    <property type="term" value="P:chitin catabolic process"/>
    <property type="evidence" value="ECO:0007669"/>
    <property type="project" value="UniProtKB-KW"/>
</dbReference>
<accession>A0A1Y1W0V7</accession>
<dbReference type="Proteomes" id="UP000193922">
    <property type="component" value="Unassembled WGS sequence"/>
</dbReference>
<keyword evidence="3 8" id="KW-0378">Hydrolase</keyword>
<dbReference type="PANTHER" id="PTHR45708:SF49">
    <property type="entry name" value="ENDOCHITINASE"/>
    <property type="match status" value="1"/>
</dbReference>
<dbReference type="InterPro" id="IPR017853">
    <property type="entry name" value="GH"/>
</dbReference>
<keyword evidence="7" id="KW-0624">Polysaccharide degradation</keyword>
<dbReference type="Gene3D" id="3.20.20.80">
    <property type="entry name" value="Glycosidases"/>
    <property type="match status" value="1"/>
</dbReference>
<comment type="caution">
    <text evidence="12">The sequence shown here is derived from an EMBL/GenBank/DDBJ whole genome shotgun (WGS) entry which is preliminary data.</text>
</comment>
<reference evidence="12 13" key="1">
    <citation type="submission" date="2016-07" db="EMBL/GenBank/DDBJ databases">
        <title>Pervasive Adenine N6-methylation of Active Genes in Fungi.</title>
        <authorList>
            <consortium name="DOE Joint Genome Institute"/>
            <person name="Mondo S.J."/>
            <person name="Dannebaum R.O."/>
            <person name="Kuo R.C."/>
            <person name="Labutti K."/>
            <person name="Haridas S."/>
            <person name="Kuo A."/>
            <person name="Salamov A."/>
            <person name="Ahrendt S.R."/>
            <person name="Lipzen A."/>
            <person name="Sullivan W."/>
            <person name="Andreopoulos W.B."/>
            <person name="Clum A."/>
            <person name="Lindquist E."/>
            <person name="Daum C."/>
            <person name="Ramamoorthy G.K."/>
            <person name="Gryganskyi A."/>
            <person name="Culley D."/>
            <person name="Magnuson J.K."/>
            <person name="James T.Y."/>
            <person name="O'Malley M.A."/>
            <person name="Stajich J.E."/>
            <person name="Spatafora J.W."/>
            <person name="Visel A."/>
            <person name="Grigoriev I.V."/>
        </authorList>
    </citation>
    <scope>NUCLEOTIDE SEQUENCE [LARGE SCALE GENOMIC DNA]</scope>
    <source>
        <strain evidence="12 13">ATCC 12442</strain>
    </source>
</reference>
<comment type="similarity">
    <text evidence="9">Belongs to the glycosyl hydrolase 18 family.</text>
</comment>
<keyword evidence="4" id="KW-0146">Chitin degradation</keyword>
<dbReference type="PROSITE" id="PS01095">
    <property type="entry name" value="GH18_1"/>
    <property type="match status" value="1"/>
</dbReference>
<sequence length="446" mass="47886">MFARRIITLCTALFSQALAFSSSSNSNFVVYWGQNSGGSQQSLGDYCRDSTVDVIALSFLYQFPNTALNFANGCETKFEGSDLLHCPNMASDIKYCQSQGKIVVLSMGGATGAYGFSSDAEGSSYADTVWNMFLGGSADKRPFDDAVLDGVDLDIEGGATAGYPAFISQLRSHFSGKQYYITGAPQCPFPDAMLGSTLNSAWFDMVFVQFYNNFCGLDAYPQGFNYDAWDNWAKTQSVNKNVKIYIGAPGSQSAAGRGFVDAGTLNRIVNDIKQKYTSLGGVMTWDASQALSSSNWGKSVSANLKSGGGAPARRKRTTSTGHQIMTRAANVTSSGTEIPVRIEVVQGKDADRFGFSVKIRALDAPMGKNWELKMPLPDGAGISDAHAPGFDTSVHDGHLIVRSDSDNNAIADQNMSIHLHVAGKLDSGMSRRFALPDPAKASLLFK</sequence>
<dbReference type="GO" id="GO:0000272">
    <property type="term" value="P:polysaccharide catabolic process"/>
    <property type="evidence" value="ECO:0007669"/>
    <property type="project" value="UniProtKB-KW"/>
</dbReference>
<evidence type="ECO:0000256" key="7">
    <source>
        <dbReference type="ARBA" id="ARBA00023326"/>
    </source>
</evidence>
<dbReference type="InterPro" id="IPR045321">
    <property type="entry name" value="Cts1-like"/>
</dbReference>
<dbReference type="RefSeq" id="XP_040741062.1">
    <property type="nucleotide sequence ID" value="XM_040888345.1"/>
</dbReference>
<dbReference type="PROSITE" id="PS51910">
    <property type="entry name" value="GH18_2"/>
    <property type="match status" value="1"/>
</dbReference>
<evidence type="ECO:0000256" key="10">
    <source>
        <dbReference type="SAM" id="SignalP"/>
    </source>
</evidence>
<evidence type="ECO:0000256" key="6">
    <source>
        <dbReference type="ARBA" id="ARBA00023295"/>
    </source>
</evidence>
<dbReference type="SUPFAM" id="SSF51445">
    <property type="entry name" value="(Trans)glycosidases"/>
    <property type="match status" value="1"/>
</dbReference>
<dbReference type="InterPro" id="IPR001223">
    <property type="entry name" value="Glyco_hydro18_cat"/>
</dbReference>
<dbReference type="GO" id="GO:0008843">
    <property type="term" value="F:endochitinase activity"/>
    <property type="evidence" value="ECO:0007669"/>
    <property type="project" value="UniProtKB-EC"/>
</dbReference>
<dbReference type="EC" id="3.2.1.14" evidence="2"/>
<evidence type="ECO:0000259" key="11">
    <source>
        <dbReference type="PROSITE" id="PS51910"/>
    </source>
</evidence>
<dbReference type="GeneID" id="63804993"/>
<dbReference type="EMBL" id="MCFD01000013">
    <property type="protein sequence ID" value="ORX67140.1"/>
    <property type="molecule type" value="Genomic_DNA"/>
</dbReference>
<name>A0A1Y1W0V7_9FUNG</name>